<gene>
    <name evidence="2" type="ORF">JOC77_003191</name>
</gene>
<feature type="transmembrane region" description="Helical" evidence="1">
    <location>
        <begin position="89"/>
        <end position="115"/>
    </location>
</feature>
<organism evidence="2 3">
    <name type="scientific">Peribacillus deserti</name>
    <dbReference type="NCBI Taxonomy" id="673318"/>
    <lineage>
        <taxon>Bacteria</taxon>
        <taxon>Bacillati</taxon>
        <taxon>Bacillota</taxon>
        <taxon>Bacilli</taxon>
        <taxon>Bacillales</taxon>
        <taxon>Bacillaceae</taxon>
        <taxon>Peribacillus</taxon>
    </lineage>
</organism>
<keyword evidence="1" id="KW-0472">Membrane</keyword>
<comment type="caution">
    <text evidence="2">The sequence shown here is derived from an EMBL/GenBank/DDBJ whole genome shotgun (WGS) entry which is preliminary data.</text>
</comment>
<dbReference type="RefSeq" id="WP_239558794.1">
    <property type="nucleotide sequence ID" value="NZ_JAFBFI010000015.1"/>
</dbReference>
<evidence type="ECO:0000313" key="3">
    <source>
        <dbReference type="Proteomes" id="UP000823486"/>
    </source>
</evidence>
<evidence type="ECO:0008006" key="4">
    <source>
        <dbReference type="Google" id="ProtNLM"/>
    </source>
</evidence>
<protein>
    <recommendedName>
        <fullName evidence="4">Permease</fullName>
    </recommendedName>
</protein>
<evidence type="ECO:0000313" key="2">
    <source>
        <dbReference type="EMBL" id="MBM7693747.1"/>
    </source>
</evidence>
<dbReference type="EMBL" id="JAFBFI010000015">
    <property type="protein sequence ID" value="MBM7693747.1"/>
    <property type="molecule type" value="Genomic_DNA"/>
</dbReference>
<evidence type="ECO:0000256" key="1">
    <source>
        <dbReference type="SAM" id="Phobius"/>
    </source>
</evidence>
<feature type="transmembrane region" description="Helical" evidence="1">
    <location>
        <begin position="55"/>
        <end position="77"/>
    </location>
</feature>
<reference evidence="2 3" key="1">
    <citation type="submission" date="2021-01" db="EMBL/GenBank/DDBJ databases">
        <title>Genomic Encyclopedia of Type Strains, Phase IV (KMG-IV): sequencing the most valuable type-strain genomes for metagenomic binning, comparative biology and taxonomic classification.</title>
        <authorList>
            <person name="Goeker M."/>
        </authorList>
    </citation>
    <scope>NUCLEOTIDE SEQUENCE [LARGE SCALE GENOMIC DNA]</scope>
    <source>
        <strain evidence="2 3">DSM 105482</strain>
    </source>
</reference>
<accession>A0ABS2QKW1</accession>
<name>A0ABS2QKW1_9BACI</name>
<keyword evidence="1" id="KW-1133">Transmembrane helix</keyword>
<keyword evidence="3" id="KW-1185">Reference proteome</keyword>
<keyword evidence="1" id="KW-0812">Transmembrane</keyword>
<dbReference type="Proteomes" id="UP000823486">
    <property type="component" value="Unassembled WGS sequence"/>
</dbReference>
<feature type="transmembrane region" description="Helical" evidence="1">
    <location>
        <begin position="12"/>
        <end position="43"/>
    </location>
</feature>
<proteinExistence type="predicted"/>
<sequence length="122" mass="13920">MNAVLFFSTGLVLYICMFFMIPYLHILVMFLAVILSVFLWMIVTKTWEGTTRNRLKMGAVGSSFFILLALFFLYWLMNLKPSYPGEDTFMEAIGLFFAIIVTAAAWITCFVITGISKKKTSL</sequence>